<dbReference type="OrthoDB" id="9804602at2"/>
<reference evidence="5 6" key="1">
    <citation type="journal article" date="2010" name="J. Bacteriol.">
        <title>Complete genome sequence of "Candidatus Puniceispirillum marinum" IMCC1322, a representative of the SAR116 clade in the Alphaproteobacteria.</title>
        <authorList>
            <person name="Oh H.M."/>
            <person name="Kwon K.K."/>
            <person name="Kang I."/>
            <person name="Kang S.G."/>
            <person name="Lee J.H."/>
            <person name="Kim S.J."/>
            <person name="Cho J.C."/>
        </authorList>
    </citation>
    <scope>NUCLEOTIDE SEQUENCE [LARGE SCALE GENOMIC DNA]</scope>
    <source>
        <strain evidence="5 6">IMCC1322</strain>
    </source>
</reference>
<dbReference type="GO" id="GO:0004848">
    <property type="term" value="F:ureidoglycolate hydrolase activity"/>
    <property type="evidence" value="ECO:0007669"/>
    <property type="project" value="UniProtKB-EC"/>
</dbReference>
<dbReference type="STRING" id="488538.SAR116_1374"/>
<dbReference type="EMBL" id="CP001751">
    <property type="protein sequence ID" value="ADE39617.1"/>
    <property type="molecule type" value="Genomic_DNA"/>
</dbReference>
<keyword evidence="3" id="KW-0456">Lyase</keyword>
<name>D5BTM0_PUNMI</name>
<dbReference type="AlphaFoldDB" id="D5BTM0"/>
<evidence type="ECO:0000313" key="6">
    <source>
        <dbReference type="Proteomes" id="UP000007460"/>
    </source>
</evidence>
<dbReference type="PIRSF" id="PIRSF017306">
    <property type="entry name" value="Ureidogly_hydro"/>
    <property type="match status" value="1"/>
</dbReference>
<dbReference type="PANTHER" id="PTHR21221">
    <property type="entry name" value="UREIDOGLYCOLATE HYDROLASE"/>
    <property type="match status" value="1"/>
</dbReference>
<proteinExistence type="predicted"/>
<organism evidence="5 6">
    <name type="scientific">Puniceispirillum marinum (strain IMCC1322)</name>
    <dbReference type="NCBI Taxonomy" id="488538"/>
    <lineage>
        <taxon>Bacteria</taxon>
        <taxon>Pseudomonadati</taxon>
        <taxon>Pseudomonadota</taxon>
        <taxon>Alphaproteobacteria</taxon>
        <taxon>Candidatus Puniceispirillales</taxon>
        <taxon>Candidatus Puniceispirillaceae</taxon>
        <taxon>Candidatus Puniceispirillum</taxon>
    </lineage>
</organism>
<dbReference type="Pfam" id="PF04115">
    <property type="entry name" value="Ureidogly_lyase"/>
    <property type="match status" value="1"/>
</dbReference>
<dbReference type="GO" id="GO:0006144">
    <property type="term" value="P:purine nucleobase metabolic process"/>
    <property type="evidence" value="ECO:0007669"/>
    <property type="project" value="UniProtKB-KW"/>
</dbReference>
<dbReference type="Gene3D" id="2.60.120.480">
    <property type="entry name" value="Ureidoglycolate hydrolase"/>
    <property type="match status" value="1"/>
</dbReference>
<accession>D5BTM0</accession>
<evidence type="ECO:0000313" key="5">
    <source>
        <dbReference type="EMBL" id="ADE39617.1"/>
    </source>
</evidence>
<gene>
    <name evidence="5" type="ordered locus">SAR116_1374</name>
</gene>
<dbReference type="InterPro" id="IPR047233">
    <property type="entry name" value="UAH_cupin"/>
</dbReference>
<keyword evidence="5" id="KW-0378">Hydrolase</keyword>
<dbReference type="InterPro" id="IPR007247">
    <property type="entry name" value="Ureidogly_lyase"/>
</dbReference>
<keyword evidence="6" id="KW-1185">Reference proteome</keyword>
<evidence type="ECO:0000256" key="2">
    <source>
        <dbReference type="ARBA" id="ARBA00022631"/>
    </source>
</evidence>
<dbReference type="InterPro" id="IPR011051">
    <property type="entry name" value="RmlC_Cupin_sf"/>
</dbReference>
<sequence>MDSQKLYVQTLTKGAFAPYGTVIETDGAQQISINQGTTTRFDALAKIDVAYEGGIPIISLFRGTRRPRPIEISMLERHPLGSQAFMPLSNHDWLVVVAPSNADDSAPDFDQLVCFRATGSQGVSYDRGIWHHPLLILEESQDFLVMDRSGHGHNLDEVWAENTAAQIDL</sequence>
<dbReference type="GO" id="GO:0050385">
    <property type="term" value="F:ureidoglycolate lyase activity"/>
    <property type="evidence" value="ECO:0007669"/>
    <property type="project" value="UniProtKB-EC"/>
</dbReference>
<evidence type="ECO:0000256" key="3">
    <source>
        <dbReference type="ARBA" id="ARBA00023239"/>
    </source>
</evidence>
<dbReference type="InterPro" id="IPR024060">
    <property type="entry name" value="Ureidoglycolate_lyase_dom_sf"/>
</dbReference>
<dbReference type="CDD" id="cd20298">
    <property type="entry name" value="cupin_UAH"/>
    <property type="match status" value="1"/>
</dbReference>
<dbReference type="EC" id="3.5.1.116" evidence="5"/>
<protein>
    <submittedName>
        <fullName evidence="5">Ureidoglycolate hydrolase</fullName>
        <ecNumber evidence="5">3.5.1.116</ecNumber>
    </submittedName>
</protein>
<dbReference type="eggNOG" id="COG3194">
    <property type="taxonomic scope" value="Bacteria"/>
</dbReference>
<dbReference type="Proteomes" id="UP000007460">
    <property type="component" value="Chromosome"/>
</dbReference>
<dbReference type="HOGENOM" id="CLU_070848_1_0_5"/>
<evidence type="ECO:0000256" key="4">
    <source>
        <dbReference type="ARBA" id="ARBA00047684"/>
    </source>
</evidence>
<dbReference type="KEGG" id="apb:SAR116_1374"/>
<keyword evidence="2" id="KW-0659">Purine metabolism</keyword>
<comment type="catalytic activity">
    <reaction evidence="4">
        <text>(S)-ureidoglycolate = urea + glyoxylate</text>
        <dbReference type="Rhea" id="RHEA:11304"/>
        <dbReference type="ChEBI" id="CHEBI:16199"/>
        <dbReference type="ChEBI" id="CHEBI:36655"/>
        <dbReference type="ChEBI" id="CHEBI:57296"/>
        <dbReference type="EC" id="4.3.2.3"/>
    </reaction>
</comment>
<dbReference type="SUPFAM" id="SSF51182">
    <property type="entry name" value="RmlC-like cupins"/>
    <property type="match status" value="1"/>
</dbReference>
<dbReference type="RefSeq" id="WP_013046244.1">
    <property type="nucleotide sequence ID" value="NC_014010.1"/>
</dbReference>
<dbReference type="NCBIfam" id="NF009932">
    <property type="entry name" value="PRK13395.1"/>
    <property type="match status" value="1"/>
</dbReference>
<dbReference type="GO" id="GO:0000256">
    <property type="term" value="P:allantoin catabolic process"/>
    <property type="evidence" value="ECO:0007669"/>
    <property type="project" value="InterPro"/>
</dbReference>
<comment type="subunit">
    <text evidence="1">Homodimer.</text>
</comment>
<dbReference type="PANTHER" id="PTHR21221:SF1">
    <property type="entry name" value="UREIDOGLYCOLATE LYASE"/>
    <property type="match status" value="1"/>
</dbReference>
<evidence type="ECO:0000256" key="1">
    <source>
        <dbReference type="ARBA" id="ARBA00011738"/>
    </source>
</evidence>